<evidence type="ECO:0000313" key="2">
    <source>
        <dbReference type="EMBL" id="KAA1117585.1"/>
    </source>
</evidence>
<accession>A0A5B0QXH5</accession>
<proteinExistence type="predicted"/>
<feature type="region of interest" description="Disordered" evidence="1">
    <location>
        <begin position="58"/>
        <end position="80"/>
    </location>
</feature>
<evidence type="ECO:0000313" key="3">
    <source>
        <dbReference type="Proteomes" id="UP000324748"/>
    </source>
</evidence>
<gene>
    <name evidence="2" type="ORF">PGT21_015467</name>
</gene>
<organism evidence="2 3">
    <name type="scientific">Puccinia graminis f. sp. tritici</name>
    <dbReference type="NCBI Taxonomy" id="56615"/>
    <lineage>
        <taxon>Eukaryota</taxon>
        <taxon>Fungi</taxon>
        <taxon>Dikarya</taxon>
        <taxon>Basidiomycota</taxon>
        <taxon>Pucciniomycotina</taxon>
        <taxon>Pucciniomycetes</taxon>
        <taxon>Pucciniales</taxon>
        <taxon>Pucciniaceae</taxon>
        <taxon>Puccinia</taxon>
    </lineage>
</organism>
<name>A0A5B0QXH5_PUCGR</name>
<evidence type="ECO:0000256" key="1">
    <source>
        <dbReference type="SAM" id="MobiDB-lite"/>
    </source>
</evidence>
<comment type="caution">
    <text evidence="2">The sequence shown here is derived from an EMBL/GenBank/DDBJ whole genome shotgun (WGS) entry which is preliminary data.</text>
</comment>
<feature type="compositionally biased region" description="Polar residues" evidence="1">
    <location>
        <begin position="61"/>
        <end position="72"/>
    </location>
</feature>
<dbReference type="EMBL" id="VSWC01000002">
    <property type="protein sequence ID" value="KAA1117585.1"/>
    <property type="molecule type" value="Genomic_DNA"/>
</dbReference>
<protein>
    <submittedName>
        <fullName evidence="2">Uncharacterized protein</fullName>
    </submittedName>
</protein>
<dbReference type="AlphaFoldDB" id="A0A5B0QXH5"/>
<reference evidence="2 3" key="1">
    <citation type="submission" date="2019-05" db="EMBL/GenBank/DDBJ databases">
        <title>Emergence of the Ug99 lineage of the wheat stem rust pathogen through somatic hybridization.</title>
        <authorList>
            <person name="Li F."/>
            <person name="Upadhyaya N.M."/>
            <person name="Sperschneider J."/>
            <person name="Matny O."/>
            <person name="Nguyen-Phuc H."/>
            <person name="Mago R."/>
            <person name="Raley C."/>
            <person name="Miller M.E."/>
            <person name="Silverstein K.A.T."/>
            <person name="Henningsen E."/>
            <person name="Hirsch C.D."/>
            <person name="Visser B."/>
            <person name="Pretorius Z.A."/>
            <person name="Steffenson B.J."/>
            <person name="Schwessinger B."/>
            <person name="Dodds P.N."/>
            <person name="Figueroa M."/>
        </authorList>
    </citation>
    <scope>NUCLEOTIDE SEQUENCE [LARGE SCALE GENOMIC DNA]</scope>
    <source>
        <strain evidence="2">21-0</strain>
    </source>
</reference>
<dbReference type="Proteomes" id="UP000324748">
    <property type="component" value="Unassembled WGS sequence"/>
</dbReference>
<sequence length="122" mass="13514">MEDAATEHGLTHMPTAVAARLALGLGYRSLGVRAERGRDSSQSILLFPSSNLFSSPAPYQSHPSLCPRNSPSEPLGHLNLPTTDQPPIFLPFWKKKIFPNSHKPFSTIYHQTLHTLLLKSRS</sequence>
<keyword evidence="3" id="KW-1185">Reference proteome</keyword>